<reference evidence="2 3" key="1">
    <citation type="journal article" date="2016" name="Mol. Biol. Evol.">
        <title>Comparative Genomics of Early-Diverging Mushroom-Forming Fungi Provides Insights into the Origins of Lignocellulose Decay Capabilities.</title>
        <authorList>
            <person name="Nagy L.G."/>
            <person name="Riley R."/>
            <person name="Tritt A."/>
            <person name="Adam C."/>
            <person name="Daum C."/>
            <person name="Floudas D."/>
            <person name="Sun H."/>
            <person name="Yadav J.S."/>
            <person name="Pangilinan J."/>
            <person name="Larsson K.H."/>
            <person name="Matsuura K."/>
            <person name="Barry K."/>
            <person name="Labutti K."/>
            <person name="Kuo R."/>
            <person name="Ohm R.A."/>
            <person name="Bhattacharya S.S."/>
            <person name="Shirouzu T."/>
            <person name="Yoshinaga Y."/>
            <person name="Martin F.M."/>
            <person name="Grigoriev I.V."/>
            <person name="Hibbett D.S."/>
        </authorList>
    </citation>
    <scope>NUCLEOTIDE SEQUENCE [LARGE SCALE GENOMIC DNA]</scope>
    <source>
        <strain evidence="2 3">TUFC12733</strain>
    </source>
</reference>
<dbReference type="STRING" id="1330018.A0A167FTZ2"/>
<feature type="compositionally biased region" description="Polar residues" evidence="1">
    <location>
        <begin position="1"/>
        <end position="17"/>
    </location>
</feature>
<accession>A0A167FTZ2</accession>
<keyword evidence="3" id="KW-1185">Reference proteome</keyword>
<dbReference type="Proteomes" id="UP000076738">
    <property type="component" value="Unassembled WGS sequence"/>
</dbReference>
<protein>
    <submittedName>
        <fullName evidence="2">Uncharacterized protein</fullName>
    </submittedName>
</protein>
<organism evidence="2 3">
    <name type="scientific">Calocera viscosa (strain TUFC12733)</name>
    <dbReference type="NCBI Taxonomy" id="1330018"/>
    <lineage>
        <taxon>Eukaryota</taxon>
        <taxon>Fungi</taxon>
        <taxon>Dikarya</taxon>
        <taxon>Basidiomycota</taxon>
        <taxon>Agaricomycotina</taxon>
        <taxon>Dacrymycetes</taxon>
        <taxon>Dacrymycetales</taxon>
        <taxon>Dacrymycetaceae</taxon>
        <taxon>Calocera</taxon>
    </lineage>
</organism>
<feature type="region of interest" description="Disordered" evidence="1">
    <location>
        <begin position="1"/>
        <end position="55"/>
    </location>
</feature>
<name>A0A167FTZ2_CALVF</name>
<dbReference type="AlphaFoldDB" id="A0A167FTZ2"/>
<proteinExistence type="predicted"/>
<dbReference type="EMBL" id="KV417362">
    <property type="protein sequence ID" value="KZO89843.1"/>
    <property type="molecule type" value="Genomic_DNA"/>
</dbReference>
<sequence>MFSNLSNKLQETLSQLTDPHHSATADSALSSSPPTGPSSHTRALDQLTNSLRSLQVQYSPQKKEVLREKREELPLIPVARQKMEVCIPFSL</sequence>
<evidence type="ECO:0000256" key="1">
    <source>
        <dbReference type="SAM" id="MobiDB-lite"/>
    </source>
</evidence>
<evidence type="ECO:0000313" key="3">
    <source>
        <dbReference type="Proteomes" id="UP000076738"/>
    </source>
</evidence>
<gene>
    <name evidence="2" type="ORF">CALVIDRAFT_569568</name>
</gene>
<feature type="compositionally biased region" description="Polar residues" evidence="1">
    <location>
        <begin position="46"/>
        <end position="55"/>
    </location>
</feature>
<feature type="compositionally biased region" description="Low complexity" evidence="1">
    <location>
        <begin position="27"/>
        <end position="39"/>
    </location>
</feature>
<evidence type="ECO:0000313" key="2">
    <source>
        <dbReference type="EMBL" id="KZO89843.1"/>
    </source>
</evidence>